<evidence type="ECO:0000256" key="1">
    <source>
        <dbReference type="ARBA" id="ARBA00000200"/>
    </source>
</evidence>
<keyword evidence="10 14" id="KW-0479">Metal-binding</keyword>
<feature type="binding site" evidence="14">
    <location>
        <position position="236"/>
    </location>
    <ligand>
        <name>a divalent metal cation</name>
        <dbReference type="ChEBI" id="CHEBI:60240"/>
    </ligand>
</feature>
<feature type="binding site" evidence="14">
    <location>
        <begin position="234"/>
        <end position="236"/>
    </location>
    <ligand>
        <name>4-CDP-2-C-methyl-D-erythritol 2-phosphate</name>
        <dbReference type="ChEBI" id="CHEBI:57919"/>
    </ligand>
</feature>
<dbReference type="NCBIfam" id="TIGR00453">
    <property type="entry name" value="ispD"/>
    <property type="match status" value="1"/>
</dbReference>
<dbReference type="InterPro" id="IPR003526">
    <property type="entry name" value="MECDP_synthase"/>
</dbReference>
<feature type="region of interest" description="2-C-methyl-D-erythritol 4-phosphate cytidylyltransferase" evidence="14">
    <location>
        <begin position="1"/>
        <end position="227"/>
    </location>
</feature>
<comment type="caution">
    <text evidence="16">The sequence shown here is derived from an EMBL/GenBank/DDBJ whole genome shotgun (WGS) entry which is preliminary data.</text>
</comment>
<dbReference type="GO" id="GO:0050518">
    <property type="term" value="F:2-C-methyl-D-erythritol 4-phosphate cytidylyltransferase activity"/>
    <property type="evidence" value="ECO:0007669"/>
    <property type="project" value="UniProtKB-UniRule"/>
</dbReference>
<keyword evidence="13 14" id="KW-0511">Multifunctional enzyme</keyword>
<evidence type="ECO:0000256" key="6">
    <source>
        <dbReference type="ARBA" id="ARBA00008480"/>
    </source>
</evidence>
<evidence type="ECO:0000256" key="10">
    <source>
        <dbReference type="ARBA" id="ARBA00022723"/>
    </source>
</evidence>
<dbReference type="SUPFAM" id="SSF53448">
    <property type="entry name" value="Nucleotide-diphospho-sugar transferases"/>
    <property type="match status" value="1"/>
</dbReference>
<dbReference type="CDD" id="cd02516">
    <property type="entry name" value="CDP-ME_synthetase"/>
    <property type="match status" value="1"/>
</dbReference>
<feature type="binding site" evidence="14">
    <location>
        <begin position="265"/>
        <end position="266"/>
    </location>
    <ligand>
        <name>4-CDP-2-C-methyl-D-erythritol 2-phosphate</name>
        <dbReference type="ChEBI" id="CHEBI:57919"/>
    </ligand>
</feature>
<comment type="similarity">
    <text evidence="6">Belongs to the IspF family.</text>
</comment>
<dbReference type="Gene3D" id="3.90.550.10">
    <property type="entry name" value="Spore Coat Polysaccharide Biosynthesis Protein SpsA, Chain A"/>
    <property type="match status" value="1"/>
</dbReference>
<comment type="cofactor">
    <cofactor evidence="3 14">
        <name>a divalent metal cation</name>
        <dbReference type="ChEBI" id="CHEBI:60240"/>
    </cofactor>
</comment>
<dbReference type="NCBIfam" id="TIGR00151">
    <property type="entry name" value="ispF"/>
    <property type="match status" value="1"/>
</dbReference>
<dbReference type="GO" id="GO:0046872">
    <property type="term" value="F:metal ion binding"/>
    <property type="evidence" value="ECO:0007669"/>
    <property type="project" value="UniProtKB-KW"/>
</dbReference>
<dbReference type="InterPro" id="IPR029044">
    <property type="entry name" value="Nucleotide-diphossugar_trans"/>
</dbReference>
<feature type="binding site" evidence="14">
    <location>
        <begin position="287"/>
        <end position="289"/>
    </location>
    <ligand>
        <name>4-CDP-2-C-methyl-D-erythritol 2-phosphate</name>
        <dbReference type="ChEBI" id="CHEBI:57919"/>
    </ligand>
</feature>
<feature type="site" description="Transition state stabilizer" evidence="14">
    <location>
        <position position="364"/>
    </location>
</feature>
<dbReference type="EC" id="4.6.1.12" evidence="14"/>
<evidence type="ECO:0000313" key="16">
    <source>
        <dbReference type="EMBL" id="SDF11439.1"/>
    </source>
</evidence>
<dbReference type="RefSeq" id="WP_093147627.1">
    <property type="nucleotide sequence ID" value="NZ_FNBW01000001.1"/>
</dbReference>
<dbReference type="CDD" id="cd00554">
    <property type="entry name" value="MECDP_synthase"/>
    <property type="match status" value="1"/>
</dbReference>
<feature type="domain" description="2-C-methyl-D-erythritol 2,4-cyclodiphosphate synthase" evidence="15">
    <location>
        <begin position="228"/>
        <end position="385"/>
    </location>
</feature>
<comment type="caution">
    <text evidence="14">Lacks conserved residue(s) required for the propagation of feature annotation.</text>
</comment>
<evidence type="ECO:0000256" key="5">
    <source>
        <dbReference type="ARBA" id="ARBA00004787"/>
    </source>
</evidence>
<comment type="catalytic activity">
    <reaction evidence="1 14">
        <text>4-CDP-2-C-methyl-D-erythritol 2-phosphate = 2-C-methyl-D-erythritol 2,4-cyclic diphosphate + CMP</text>
        <dbReference type="Rhea" id="RHEA:23864"/>
        <dbReference type="ChEBI" id="CHEBI:57919"/>
        <dbReference type="ChEBI" id="CHEBI:58483"/>
        <dbReference type="ChEBI" id="CHEBI:60377"/>
        <dbReference type="EC" id="4.6.1.12"/>
    </reaction>
</comment>
<dbReference type="SUPFAM" id="SSF69765">
    <property type="entry name" value="IpsF-like"/>
    <property type="match status" value="1"/>
</dbReference>
<comment type="similarity">
    <text evidence="14">In the N-terminal section; belongs to the IspD/TarI cytidylyltransferase family. IspD subfamily.</text>
</comment>
<dbReference type="HAMAP" id="MF_00108">
    <property type="entry name" value="IspD"/>
    <property type="match status" value="1"/>
</dbReference>
<feature type="binding site" evidence="14">
    <location>
        <begin position="363"/>
        <end position="366"/>
    </location>
    <ligand>
        <name>4-CDP-2-C-methyl-D-erythritol 2-phosphate</name>
        <dbReference type="ChEBI" id="CHEBI:57919"/>
    </ligand>
</feature>
<dbReference type="PANTHER" id="PTHR43181:SF1">
    <property type="entry name" value="2-C-METHYL-D-ERYTHRITOL 2,4-CYCLODIPHOSPHATE SYNTHASE, CHLOROPLASTIC"/>
    <property type="match status" value="1"/>
</dbReference>
<evidence type="ECO:0000256" key="14">
    <source>
        <dbReference type="HAMAP-Rule" id="MF_01520"/>
    </source>
</evidence>
<dbReference type="Gene3D" id="3.30.1330.50">
    <property type="entry name" value="2-C-methyl-D-erythritol 2,4-cyclodiphosphate synthase"/>
    <property type="match status" value="1"/>
</dbReference>
<dbReference type="AlphaFoldDB" id="A0A8G2BE69"/>
<comment type="pathway">
    <text evidence="4 14">Isoprenoid biosynthesis; isopentenyl diphosphate biosynthesis via DXP pathway; isopentenyl diphosphate from 1-deoxy-D-xylulose 5-phosphate: step 4/6.</text>
</comment>
<name>A0A8G2BE69_9PROT</name>
<feature type="site" description="Transition state stabilizer" evidence="14">
    <location>
        <position position="15"/>
    </location>
</feature>
<reference evidence="16 17" key="1">
    <citation type="submission" date="2016-10" db="EMBL/GenBank/DDBJ databases">
        <authorList>
            <person name="Varghese N."/>
            <person name="Submissions S."/>
        </authorList>
    </citation>
    <scope>NUCLEOTIDE SEQUENCE [LARGE SCALE GENOMIC DNA]</scope>
    <source>
        <strain evidence="16 17">DSM 18839</strain>
    </source>
</reference>
<dbReference type="InterPro" id="IPR034683">
    <property type="entry name" value="IspD/TarI"/>
</dbReference>
<feature type="site" description="Transition state stabilizer" evidence="14">
    <location>
        <position position="22"/>
    </location>
</feature>
<accession>A0A8G2BE69</accession>
<feature type="site" description="Transition state stabilizer" evidence="14">
    <location>
        <position position="265"/>
    </location>
</feature>
<evidence type="ECO:0000256" key="9">
    <source>
        <dbReference type="ARBA" id="ARBA00022695"/>
    </source>
</evidence>
<evidence type="ECO:0000256" key="8">
    <source>
        <dbReference type="ARBA" id="ARBA00022679"/>
    </source>
</evidence>
<dbReference type="NCBIfam" id="NF006899">
    <property type="entry name" value="PRK09382.1"/>
    <property type="match status" value="1"/>
</dbReference>
<keyword evidence="17" id="KW-1185">Reference proteome</keyword>
<comment type="similarity">
    <text evidence="7">Belongs to the IspD/TarI cytidylyltransferase family. IspD subfamily.</text>
</comment>
<dbReference type="InterPro" id="IPR001228">
    <property type="entry name" value="IspD"/>
</dbReference>
<proteinExistence type="inferred from homology"/>
<sequence length="403" mass="41526">MTTIALIVAAGKGERAGGGVPKQYRPLGGLPVLRRAVLAFSRHPRIDAVRVMIAEEHRALYDAAVAGLDLGAPVIGGAERQASVLNGLESLADAAPEIVLIHDAARPLVPAGVIDRVLDALDAAPAALPVLAVADTLKRGEGGLAAGTVSRDGLWRAQTPQGMRFDAVLDAHRRAAAEGVTMTDDAALMEWAGHAVALVAGSEDAMKITTAQDFALADRLLAGALETRVGTGFDVHRLGAKTPGGVDGVALGGIVIPHDQALLGHSDADVGLHAITDALLGALGDGDIGAHFPPSDPQWKGAASHMFLADACRRVRKAGGAIRHLDLTVICERPKVGPHREAMRARIAEICGVPVARVSVKATTTERLGFPGRGEGIAAQAAATIALPAPDLTVPDLTDQEDL</sequence>
<dbReference type="OrthoDB" id="9804336at2"/>
<evidence type="ECO:0000256" key="2">
    <source>
        <dbReference type="ARBA" id="ARBA00001282"/>
    </source>
</evidence>
<evidence type="ECO:0000256" key="4">
    <source>
        <dbReference type="ARBA" id="ARBA00004709"/>
    </source>
</evidence>
<organism evidence="16 17">
    <name type="scientific">Thalassobaculum litoreum DSM 18839</name>
    <dbReference type="NCBI Taxonomy" id="1123362"/>
    <lineage>
        <taxon>Bacteria</taxon>
        <taxon>Pseudomonadati</taxon>
        <taxon>Pseudomonadota</taxon>
        <taxon>Alphaproteobacteria</taxon>
        <taxon>Rhodospirillales</taxon>
        <taxon>Thalassobaculaceae</taxon>
        <taxon>Thalassobaculum</taxon>
    </lineage>
</organism>
<dbReference type="GO" id="GO:0008685">
    <property type="term" value="F:2-C-methyl-D-erythritol 2,4-cyclodiphosphate synthase activity"/>
    <property type="evidence" value="ECO:0007669"/>
    <property type="project" value="UniProtKB-UniRule"/>
</dbReference>
<dbReference type="UniPathway" id="UPA00056">
    <property type="reaction ID" value="UER00093"/>
</dbReference>
<evidence type="ECO:0000313" key="17">
    <source>
        <dbReference type="Proteomes" id="UP000198615"/>
    </source>
</evidence>
<feature type="binding site" evidence="14">
    <location>
        <position position="373"/>
    </location>
    <ligand>
        <name>4-CDP-2-C-methyl-D-erythritol 2-phosphate</name>
        <dbReference type="ChEBI" id="CHEBI:57919"/>
    </ligand>
</feature>
<evidence type="ECO:0000256" key="12">
    <source>
        <dbReference type="ARBA" id="ARBA00023239"/>
    </source>
</evidence>
<gene>
    <name evidence="14" type="primary">ispDF</name>
    <name evidence="16" type="ORF">SAMN05660686_00314</name>
</gene>
<feature type="site" description="Positions MEP for the nucleophilic attack" evidence="14">
    <location>
        <position position="207"/>
    </location>
</feature>
<dbReference type="InterPro" id="IPR036571">
    <property type="entry name" value="MECDP_synthase_sf"/>
</dbReference>
<dbReference type="PANTHER" id="PTHR43181">
    <property type="entry name" value="2-C-METHYL-D-ERYTHRITOL 2,4-CYCLODIPHOSPHATE SYNTHASE, CHLOROPLASTIC"/>
    <property type="match status" value="1"/>
</dbReference>
<dbReference type="Pfam" id="PF02542">
    <property type="entry name" value="YgbB"/>
    <property type="match status" value="1"/>
</dbReference>
<feature type="site" description="Positions MEP for the nucleophilic attack" evidence="14">
    <location>
        <position position="151"/>
    </location>
</feature>
<feature type="binding site" evidence="14">
    <location>
        <position position="234"/>
    </location>
    <ligand>
        <name>a divalent metal cation</name>
        <dbReference type="ChEBI" id="CHEBI:60240"/>
    </ligand>
</feature>
<keyword evidence="11 14" id="KW-0414">Isoprene biosynthesis</keyword>
<dbReference type="InterPro" id="IPR018294">
    <property type="entry name" value="ISPD_synthase_CS"/>
</dbReference>
<comment type="pathway">
    <text evidence="5 14">Isoprenoid biosynthesis; isopentenyl diphosphate biosynthesis via DXP pathway; isopentenyl diphosphate from 1-deoxy-D-xylulose 5-phosphate: step 2/6.</text>
</comment>
<feature type="binding site" evidence="14">
    <location>
        <position position="370"/>
    </location>
    <ligand>
        <name>4-CDP-2-C-methyl-D-erythritol 2-phosphate</name>
        <dbReference type="ChEBI" id="CHEBI:57919"/>
    </ligand>
</feature>
<dbReference type="PROSITE" id="PS01350">
    <property type="entry name" value="ISPF"/>
    <property type="match status" value="1"/>
</dbReference>
<keyword evidence="12 14" id="KW-0456">Lyase</keyword>
<dbReference type="Pfam" id="PF01128">
    <property type="entry name" value="IspD"/>
    <property type="match status" value="1"/>
</dbReference>
<dbReference type="FunFam" id="3.90.550.10:FF:000003">
    <property type="entry name" value="2-C-methyl-D-erythritol 4-phosphate cytidylyltransferase"/>
    <property type="match status" value="1"/>
</dbReference>
<dbReference type="EC" id="2.7.7.60" evidence="14"/>
<dbReference type="PROSITE" id="PS01295">
    <property type="entry name" value="ISPD"/>
    <property type="match status" value="1"/>
</dbReference>
<dbReference type="Proteomes" id="UP000198615">
    <property type="component" value="Unassembled WGS sequence"/>
</dbReference>
<dbReference type="GO" id="GO:0016114">
    <property type="term" value="P:terpenoid biosynthetic process"/>
    <property type="evidence" value="ECO:0007669"/>
    <property type="project" value="InterPro"/>
</dbReference>
<feature type="binding site" evidence="14">
    <location>
        <position position="273"/>
    </location>
    <ligand>
        <name>a divalent metal cation</name>
        <dbReference type="ChEBI" id="CHEBI:60240"/>
    </ligand>
</feature>
<dbReference type="HAMAP" id="MF_00107">
    <property type="entry name" value="IspF"/>
    <property type="match status" value="1"/>
</dbReference>
<evidence type="ECO:0000259" key="15">
    <source>
        <dbReference type="Pfam" id="PF02542"/>
    </source>
</evidence>
<dbReference type="GO" id="GO:0019288">
    <property type="term" value="P:isopentenyl diphosphate biosynthetic process, methylerythritol 4-phosphate pathway"/>
    <property type="evidence" value="ECO:0007669"/>
    <property type="project" value="UniProtKB-UniRule"/>
</dbReference>
<dbReference type="InterPro" id="IPR020555">
    <property type="entry name" value="MECDP_synthase_CS"/>
</dbReference>
<keyword evidence="9 14" id="KW-0548">Nucleotidyltransferase</keyword>
<comment type="catalytic activity">
    <reaction evidence="2 14">
        <text>2-C-methyl-D-erythritol 4-phosphate + CTP + H(+) = 4-CDP-2-C-methyl-D-erythritol + diphosphate</text>
        <dbReference type="Rhea" id="RHEA:13429"/>
        <dbReference type="ChEBI" id="CHEBI:15378"/>
        <dbReference type="ChEBI" id="CHEBI:33019"/>
        <dbReference type="ChEBI" id="CHEBI:37563"/>
        <dbReference type="ChEBI" id="CHEBI:57823"/>
        <dbReference type="ChEBI" id="CHEBI:58262"/>
        <dbReference type="EC" id="2.7.7.60"/>
    </reaction>
</comment>
<comment type="similarity">
    <text evidence="14">In the C-terminal section; belongs to the IspF family.</text>
</comment>
<evidence type="ECO:0000256" key="11">
    <source>
        <dbReference type="ARBA" id="ARBA00023229"/>
    </source>
</evidence>
<dbReference type="InterPro" id="IPR026596">
    <property type="entry name" value="IspD/F"/>
</dbReference>
<protein>
    <recommendedName>
        <fullName evidence="14">Bifunctional enzyme IspD/IspF</fullName>
    </recommendedName>
    <domain>
        <recommendedName>
            <fullName evidence="14">2-C-methyl-D-erythritol 4-phosphate cytidylyltransferase</fullName>
            <ecNumber evidence="14">2.7.7.60</ecNumber>
        </recommendedName>
        <alternativeName>
            <fullName evidence="14">4-diphosphocytidyl-2C-methyl-D-erythritol synthase</fullName>
        </alternativeName>
        <alternativeName>
            <fullName evidence="14">MEP cytidylyltransferase</fullName>
            <shortName evidence="14">MCT</shortName>
        </alternativeName>
    </domain>
    <domain>
        <recommendedName>
            <fullName evidence="14">2-C-methyl-D-erythritol 2,4-cyclodiphosphate synthase</fullName>
            <shortName evidence="14">MECDP-synthase</shortName>
            <shortName evidence="14">MECPP-synthase</shortName>
            <shortName evidence="14">MECPS</shortName>
            <ecNumber evidence="14">4.6.1.12</ecNumber>
        </recommendedName>
    </domain>
</protein>
<dbReference type="EMBL" id="FNBW01000001">
    <property type="protein sequence ID" value="SDF11439.1"/>
    <property type="molecule type" value="Genomic_DNA"/>
</dbReference>
<feature type="region of interest" description="2-C-methyl-D-erythritol 2,4-cyclodiphosphate synthase" evidence="14">
    <location>
        <begin position="228"/>
        <end position="403"/>
    </location>
</feature>
<evidence type="ECO:0000256" key="7">
    <source>
        <dbReference type="ARBA" id="ARBA00009789"/>
    </source>
</evidence>
<keyword evidence="8 14" id="KW-0808">Transferase</keyword>
<comment type="function">
    <text evidence="14">Bifunctional enzyme that catalyzes the formation of 4-diphosphocytidyl-2-C-methyl-D-erythritol from CTP and 2-C-methyl-D-erythritol 4-phosphate (MEP) (IspD), and catalyzes the conversion of 4-diphosphocytidyl-2-C-methyl-D-erythritol 2-phosphate (CDP-ME2P) to 2-C-methyl-D-erythritol 2,4-cyclodiphosphate (ME-CPP) with a corresponding release of cytidine 5-monophosphate (CMP) (IspF).</text>
</comment>
<evidence type="ECO:0000256" key="3">
    <source>
        <dbReference type="ARBA" id="ARBA00001968"/>
    </source>
</evidence>
<dbReference type="HAMAP" id="MF_01520">
    <property type="entry name" value="IspDF"/>
    <property type="match status" value="1"/>
</dbReference>
<evidence type="ECO:0000256" key="13">
    <source>
        <dbReference type="ARBA" id="ARBA00023268"/>
    </source>
</evidence>